<dbReference type="Pfam" id="PF00015">
    <property type="entry name" value="MCPsignal"/>
    <property type="match status" value="1"/>
</dbReference>
<dbReference type="PROSITE" id="PS50885">
    <property type="entry name" value="HAMP"/>
    <property type="match status" value="1"/>
</dbReference>
<dbReference type="InterPro" id="IPR004089">
    <property type="entry name" value="MCPsignal_dom"/>
</dbReference>
<evidence type="ECO:0000256" key="2">
    <source>
        <dbReference type="ARBA" id="ARBA00022519"/>
    </source>
</evidence>
<feature type="domain" description="Methyl-accepting transducer" evidence="7">
    <location>
        <begin position="298"/>
        <end position="534"/>
    </location>
</feature>
<dbReference type="CDD" id="cd06225">
    <property type="entry name" value="HAMP"/>
    <property type="match status" value="1"/>
</dbReference>
<keyword evidence="6" id="KW-0472">Membrane</keyword>
<dbReference type="eggNOG" id="COG0840">
    <property type="taxonomic scope" value="Bacteria"/>
</dbReference>
<gene>
    <name evidence="10" type="ORF">D515_00934</name>
</gene>
<accession>R1IGD3</accession>
<reference evidence="10 11" key="1">
    <citation type="journal article" date="2014" name="PLoS ONE">
        <title>Grimontia indica AK16(T), sp. nov., Isolated from a Seawater Sample Reports the Presence of Pathogenic Genes Similar to Vibrio Genus.</title>
        <authorList>
            <person name="Singh A."/>
            <person name="Vaidya B."/>
            <person name="Khatri I."/>
            <person name="Srinivas T.N."/>
            <person name="Subramanian S."/>
            <person name="Korpole S."/>
            <person name="Pinnaka A.K."/>
        </authorList>
    </citation>
    <scope>NUCLEOTIDE SEQUENCE [LARGE SCALE GENOMIC DNA]</scope>
    <source>
        <strain evidence="10 11">AK16</strain>
    </source>
</reference>
<evidence type="ECO:0000256" key="4">
    <source>
        <dbReference type="ARBA" id="ARBA00029447"/>
    </source>
</evidence>
<dbReference type="Pfam" id="PF00672">
    <property type="entry name" value="HAMP"/>
    <property type="match status" value="1"/>
</dbReference>
<evidence type="ECO:0000313" key="10">
    <source>
        <dbReference type="EMBL" id="EOD79801.1"/>
    </source>
</evidence>
<dbReference type="GO" id="GO:0004888">
    <property type="term" value="F:transmembrane signaling receptor activity"/>
    <property type="evidence" value="ECO:0007669"/>
    <property type="project" value="InterPro"/>
</dbReference>
<protein>
    <submittedName>
        <fullName evidence="10">Methyl-accepting chemotaxis protein</fullName>
    </submittedName>
</protein>
<evidence type="ECO:0000256" key="6">
    <source>
        <dbReference type="SAM" id="Phobius"/>
    </source>
</evidence>
<proteinExistence type="inferred from homology"/>
<sequence>MHISALEKITMTTKRKEEGFFAKFHSVTYQLKGIVLLVALALCFIGYKGISGMNSAAQSMDDLYSQGMQHAIRAGNILDELGDARSHLLLAMQHDPASKFANLHDHPIDLHYAQISEALDTLHQTVDNEIVPSELNSEERREVNRIVEILDTITDRGFVPAVDALKAGQFETANLVLLNTINPLFEDISAEAEAFLNLQNQEGRTNYQLALENVSHFLWVVGTTIVLSLIVLGALFTKIISRMNRAISELESTSKAITRGDLTRRVDIEGRDEFARIADYVNRLVGSFQSVVKSTLDSTGLIATSASESAVVTNQTQKNVLDQQAQTQMIAAAIHEFTATVHEVANNTAYAATASQEADTAASDGQKVVLRSIEMIEHLSQDLKTTVDAMQSLQKHTDAIGSVVDTIQEISEQTNLLALNAAIEAARAGDQGRGFAVVADEVRSLAQRTQSSTIEIQRTIQQLQEGSRDAMSRMEKGNGQAQETVQMAQEAGEALTRILKSVDEINAMNTQIATAAEQQSSVTEEINKNITVISGISDQTATGAEQSRIAASSLQELSDEMKSKIQKYTV</sequence>
<feature type="domain" description="HAMP" evidence="9">
    <location>
        <begin position="241"/>
        <end position="293"/>
    </location>
</feature>
<evidence type="ECO:0000259" key="7">
    <source>
        <dbReference type="PROSITE" id="PS50111"/>
    </source>
</evidence>
<dbReference type="Proteomes" id="UP000011223">
    <property type="component" value="Unassembled WGS sequence"/>
</dbReference>
<organism evidence="10 11">
    <name type="scientific">Grimontia indica</name>
    <dbReference type="NCBI Taxonomy" id="1056512"/>
    <lineage>
        <taxon>Bacteria</taxon>
        <taxon>Pseudomonadati</taxon>
        <taxon>Pseudomonadota</taxon>
        <taxon>Gammaproteobacteria</taxon>
        <taxon>Vibrionales</taxon>
        <taxon>Vibrionaceae</taxon>
        <taxon>Grimontia</taxon>
    </lineage>
</organism>
<dbReference type="Pfam" id="PF12729">
    <property type="entry name" value="4HB_MCP_1"/>
    <property type="match status" value="1"/>
</dbReference>
<dbReference type="PANTHER" id="PTHR32089">
    <property type="entry name" value="METHYL-ACCEPTING CHEMOTAXIS PROTEIN MCPB"/>
    <property type="match status" value="1"/>
</dbReference>
<dbReference type="PROSITE" id="PS50111">
    <property type="entry name" value="CHEMOTAXIS_TRANSDUC_2"/>
    <property type="match status" value="1"/>
</dbReference>
<dbReference type="GO" id="GO:0006935">
    <property type="term" value="P:chemotaxis"/>
    <property type="evidence" value="ECO:0007669"/>
    <property type="project" value="InterPro"/>
</dbReference>
<dbReference type="InterPro" id="IPR000727">
    <property type="entry name" value="T_SNARE_dom"/>
</dbReference>
<keyword evidence="11" id="KW-1185">Reference proteome</keyword>
<comment type="caution">
    <text evidence="10">The sequence shown here is derived from an EMBL/GenBank/DDBJ whole genome shotgun (WGS) entry which is preliminary data.</text>
</comment>
<feature type="transmembrane region" description="Helical" evidence="6">
    <location>
        <begin position="217"/>
        <end position="236"/>
    </location>
</feature>
<evidence type="ECO:0000256" key="1">
    <source>
        <dbReference type="ARBA" id="ARBA00004429"/>
    </source>
</evidence>
<name>R1IGD3_9GAMM</name>
<keyword evidence="6" id="KW-0812">Transmembrane</keyword>
<dbReference type="InterPro" id="IPR004090">
    <property type="entry name" value="Chemotax_Me-accpt_rcpt"/>
</dbReference>
<dbReference type="InterPro" id="IPR003660">
    <property type="entry name" value="HAMP_dom"/>
</dbReference>
<comment type="subcellular location">
    <subcellularLocation>
        <location evidence="1">Cell inner membrane</location>
        <topology evidence="1">Multi-pass membrane protein</topology>
    </subcellularLocation>
</comment>
<dbReference type="GO" id="GO:0005886">
    <property type="term" value="C:plasma membrane"/>
    <property type="evidence" value="ECO:0007669"/>
    <property type="project" value="UniProtKB-SubCell"/>
</dbReference>
<dbReference type="PANTHER" id="PTHR32089:SF120">
    <property type="entry name" value="METHYL-ACCEPTING CHEMOTAXIS PROTEIN TLPQ"/>
    <property type="match status" value="1"/>
</dbReference>
<comment type="similarity">
    <text evidence="4">Belongs to the methyl-accepting chemotaxis (MCP) protein family.</text>
</comment>
<keyword evidence="3 5" id="KW-0807">Transducer</keyword>
<dbReference type="AlphaFoldDB" id="R1IGD3"/>
<keyword evidence="2" id="KW-1003">Cell membrane</keyword>
<keyword evidence="6" id="KW-1133">Transmembrane helix</keyword>
<evidence type="ECO:0000256" key="3">
    <source>
        <dbReference type="ARBA" id="ARBA00023224"/>
    </source>
</evidence>
<dbReference type="GO" id="GO:0007165">
    <property type="term" value="P:signal transduction"/>
    <property type="evidence" value="ECO:0007669"/>
    <property type="project" value="UniProtKB-KW"/>
</dbReference>
<feature type="transmembrane region" description="Helical" evidence="6">
    <location>
        <begin position="29"/>
        <end position="50"/>
    </location>
</feature>
<dbReference type="SUPFAM" id="SSF58104">
    <property type="entry name" value="Methyl-accepting chemotaxis protein (MCP) signaling domain"/>
    <property type="match status" value="1"/>
</dbReference>
<evidence type="ECO:0000313" key="11">
    <source>
        <dbReference type="Proteomes" id="UP000011223"/>
    </source>
</evidence>
<feature type="domain" description="T-SNARE coiled-coil homology" evidence="8">
    <location>
        <begin position="485"/>
        <end position="530"/>
    </location>
</feature>
<dbReference type="FunFam" id="1.10.287.950:FF:000001">
    <property type="entry name" value="Methyl-accepting chemotaxis sensory transducer"/>
    <property type="match status" value="1"/>
</dbReference>
<evidence type="ECO:0000259" key="8">
    <source>
        <dbReference type="PROSITE" id="PS50192"/>
    </source>
</evidence>
<keyword evidence="2" id="KW-0997">Cell inner membrane</keyword>
<dbReference type="Gene3D" id="1.10.287.950">
    <property type="entry name" value="Methyl-accepting chemotaxis protein"/>
    <property type="match status" value="1"/>
</dbReference>
<dbReference type="CDD" id="cd11386">
    <property type="entry name" value="MCP_signal"/>
    <property type="match status" value="1"/>
</dbReference>
<evidence type="ECO:0000256" key="5">
    <source>
        <dbReference type="PROSITE-ProRule" id="PRU00284"/>
    </source>
</evidence>
<dbReference type="SMART" id="SM00304">
    <property type="entry name" value="HAMP"/>
    <property type="match status" value="1"/>
</dbReference>
<dbReference type="PROSITE" id="PS50192">
    <property type="entry name" value="T_SNARE"/>
    <property type="match status" value="1"/>
</dbReference>
<dbReference type="SMART" id="SM00283">
    <property type="entry name" value="MA"/>
    <property type="match status" value="1"/>
</dbReference>
<dbReference type="EMBL" id="ANFM02000016">
    <property type="protein sequence ID" value="EOD79801.1"/>
    <property type="molecule type" value="Genomic_DNA"/>
</dbReference>
<dbReference type="PRINTS" id="PR00260">
    <property type="entry name" value="CHEMTRNSDUCR"/>
</dbReference>
<evidence type="ECO:0000259" key="9">
    <source>
        <dbReference type="PROSITE" id="PS50885"/>
    </source>
</evidence>
<dbReference type="InterPro" id="IPR024478">
    <property type="entry name" value="HlyB_4HB_MCP"/>
</dbReference>